<feature type="signal peptide" evidence="3">
    <location>
        <begin position="1"/>
        <end position="22"/>
    </location>
</feature>
<dbReference type="InterPro" id="IPR008775">
    <property type="entry name" value="Phytyl_CoA_dOase-like"/>
</dbReference>
<dbReference type="PANTHER" id="PTHR20883">
    <property type="entry name" value="PHYTANOYL-COA DIOXYGENASE DOMAIN CONTAINING 1"/>
    <property type="match status" value="1"/>
</dbReference>
<evidence type="ECO:0000256" key="2">
    <source>
        <dbReference type="SAM" id="MobiDB-lite"/>
    </source>
</evidence>
<evidence type="ECO:0000256" key="1">
    <source>
        <dbReference type="ARBA" id="ARBA00001962"/>
    </source>
</evidence>
<comment type="cofactor">
    <cofactor evidence="1">
        <name>Fe cation</name>
        <dbReference type="ChEBI" id="CHEBI:24875"/>
    </cofactor>
</comment>
<organism evidence="4">
    <name type="scientific">Odontella aurita</name>
    <dbReference type="NCBI Taxonomy" id="265563"/>
    <lineage>
        <taxon>Eukaryota</taxon>
        <taxon>Sar</taxon>
        <taxon>Stramenopiles</taxon>
        <taxon>Ochrophyta</taxon>
        <taxon>Bacillariophyta</taxon>
        <taxon>Mediophyceae</taxon>
        <taxon>Biddulphiophycidae</taxon>
        <taxon>Eupodiscales</taxon>
        <taxon>Odontellaceae</taxon>
        <taxon>Odontella</taxon>
    </lineage>
</organism>
<reference evidence="4" key="1">
    <citation type="submission" date="2021-01" db="EMBL/GenBank/DDBJ databases">
        <authorList>
            <person name="Corre E."/>
            <person name="Pelletier E."/>
            <person name="Niang G."/>
            <person name="Scheremetjew M."/>
            <person name="Finn R."/>
            <person name="Kale V."/>
            <person name="Holt S."/>
            <person name="Cochrane G."/>
            <person name="Meng A."/>
            <person name="Brown T."/>
            <person name="Cohen L."/>
        </authorList>
    </citation>
    <scope>NUCLEOTIDE SEQUENCE</scope>
    <source>
        <strain evidence="4">Isolate 1302-5</strain>
    </source>
</reference>
<accession>A0A7S4JX87</accession>
<feature type="compositionally biased region" description="Polar residues" evidence="2">
    <location>
        <begin position="292"/>
        <end position="301"/>
    </location>
</feature>
<dbReference type="SUPFAM" id="SSF51197">
    <property type="entry name" value="Clavaminate synthase-like"/>
    <property type="match status" value="1"/>
</dbReference>
<feature type="compositionally biased region" description="Basic and acidic residues" evidence="2">
    <location>
        <begin position="305"/>
        <end position="318"/>
    </location>
</feature>
<dbReference type="Pfam" id="PF05721">
    <property type="entry name" value="PhyH"/>
    <property type="match status" value="1"/>
</dbReference>
<dbReference type="PANTHER" id="PTHR20883:SF46">
    <property type="entry name" value="PHYTANOYL-COA HYDROXYLASE"/>
    <property type="match status" value="1"/>
</dbReference>
<feature type="chain" id="PRO_5030773043" description="Fe2OG dioxygenase domain-containing protein" evidence="3">
    <location>
        <begin position="23"/>
        <end position="318"/>
    </location>
</feature>
<evidence type="ECO:0000256" key="3">
    <source>
        <dbReference type="SAM" id="SignalP"/>
    </source>
</evidence>
<gene>
    <name evidence="4" type="ORF">OAUR00152_LOCUS35068</name>
</gene>
<keyword evidence="3" id="KW-0732">Signal</keyword>
<dbReference type="Gene3D" id="2.60.120.620">
    <property type="entry name" value="q2cbj1_9rhob like domain"/>
    <property type="match status" value="1"/>
</dbReference>
<name>A0A7S4JX87_9STRA</name>
<feature type="region of interest" description="Disordered" evidence="2">
    <location>
        <begin position="292"/>
        <end position="318"/>
    </location>
</feature>
<evidence type="ECO:0000313" key="4">
    <source>
        <dbReference type="EMBL" id="CAE2276326.1"/>
    </source>
</evidence>
<evidence type="ECO:0008006" key="5">
    <source>
        <dbReference type="Google" id="ProtNLM"/>
    </source>
</evidence>
<dbReference type="AlphaFoldDB" id="A0A7S4JX87"/>
<dbReference type="EMBL" id="HBKQ01050831">
    <property type="protein sequence ID" value="CAE2276326.1"/>
    <property type="molecule type" value="Transcribed_RNA"/>
</dbReference>
<proteinExistence type="predicted"/>
<sequence length="318" mass="35868">MTGSRLLVLAAVASVYPSLSSSSSLPEPPRFGRVSRDKYILTPEQLESFHRDGCTTLQGVLTEDEVENIEQVFDRFLSRDIPVPGKDFCDMSKPFDTPFEEWSIVNCMLPTKYYPPFRNNVYEKLTACIAQQLCPSLEMVKDYDQLLNKRPGKGDAVFAWHQDMGYWPGPMALGIEETSTCTFSLAVDDSDASNGCLRYVSGSHKPKDLRPHVPLGKSREDSHALTVEVDETKGDIVRLAPAKRGSITIHDEYVVHGSAGNQCKDRQRRTYVIAYRPREVVDAERNIGFTHSHNDATNWDTFQDGESHRMKSDNLKED</sequence>
<protein>
    <recommendedName>
        <fullName evidence="5">Fe2OG dioxygenase domain-containing protein</fullName>
    </recommendedName>
</protein>